<dbReference type="Proteomes" id="UP000265566">
    <property type="component" value="Chromosome 8"/>
</dbReference>
<evidence type="ECO:0000313" key="1">
    <source>
        <dbReference type="EMBL" id="RHN38770.1"/>
    </source>
</evidence>
<accession>A0A396GBQ5</accession>
<reference evidence="2" key="1">
    <citation type="journal article" date="2018" name="Nat. Plants">
        <title>Whole-genome landscape of Medicago truncatula symbiotic genes.</title>
        <authorList>
            <person name="Pecrix Y."/>
            <person name="Staton S.E."/>
            <person name="Sallet E."/>
            <person name="Lelandais-Briere C."/>
            <person name="Moreau S."/>
            <person name="Carrere S."/>
            <person name="Blein T."/>
            <person name="Jardinaud M.F."/>
            <person name="Latrasse D."/>
            <person name="Zouine M."/>
            <person name="Zahm M."/>
            <person name="Kreplak J."/>
            <person name="Mayjonade B."/>
            <person name="Satge C."/>
            <person name="Perez M."/>
            <person name="Cauet S."/>
            <person name="Marande W."/>
            <person name="Chantry-Darmon C."/>
            <person name="Lopez-Roques C."/>
            <person name="Bouchez O."/>
            <person name="Berard A."/>
            <person name="Debelle F."/>
            <person name="Munos S."/>
            <person name="Bendahmane A."/>
            <person name="Berges H."/>
            <person name="Niebel A."/>
            <person name="Buitink J."/>
            <person name="Frugier F."/>
            <person name="Benhamed M."/>
            <person name="Crespi M."/>
            <person name="Gouzy J."/>
            <person name="Gamas P."/>
        </authorList>
    </citation>
    <scope>NUCLEOTIDE SEQUENCE [LARGE SCALE GENOMIC DNA]</scope>
    <source>
        <strain evidence="2">cv. Jemalong A17</strain>
    </source>
</reference>
<dbReference type="AlphaFoldDB" id="A0A396GBQ5"/>
<organism evidence="1 2">
    <name type="scientific">Medicago truncatula</name>
    <name type="common">Barrel medic</name>
    <name type="synonym">Medicago tribuloides</name>
    <dbReference type="NCBI Taxonomy" id="3880"/>
    <lineage>
        <taxon>Eukaryota</taxon>
        <taxon>Viridiplantae</taxon>
        <taxon>Streptophyta</taxon>
        <taxon>Embryophyta</taxon>
        <taxon>Tracheophyta</taxon>
        <taxon>Spermatophyta</taxon>
        <taxon>Magnoliopsida</taxon>
        <taxon>eudicotyledons</taxon>
        <taxon>Gunneridae</taxon>
        <taxon>Pentapetalae</taxon>
        <taxon>rosids</taxon>
        <taxon>fabids</taxon>
        <taxon>Fabales</taxon>
        <taxon>Fabaceae</taxon>
        <taxon>Papilionoideae</taxon>
        <taxon>50 kb inversion clade</taxon>
        <taxon>NPAAA clade</taxon>
        <taxon>Hologalegina</taxon>
        <taxon>IRL clade</taxon>
        <taxon>Trifolieae</taxon>
        <taxon>Medicago</taxon>
    </lineage>
</organism>
<dbReference type="Gramene" id="rna44736">
    <property type="protein sequence ID" value="RHN38770.1"/>
    <property type="gene ID" value="gene44736"/>
</dbReference>
<dbReference type="EMBL" id="PSQE01000008">
    <property type="protein sequence ID" value="RHN38770.1"/>
    <property type="molecule type" value="Genomic_DNA"/>
</dbReference>
<name>A0A396GBQ5_MEDTR</name>
<sequence length="49" mass="5469">MSYVSRVQSEIIKFGLALNHVADYKLHVTLIATCIASMTPCCRPTFPKI</sequence>
<evidence type="ECO:0000313" key="2">
    <source>
        <dbReference type="Proteomes" id="UP000265566"/>
    </source>
</evidence>
<gene>
    <name evidence="1" type="ORF">MtrunA17_Chr8g0336771</name>
</gene>
<comment type="caution">
    <text evidence="1">The sequence shown here is derived from an EMBL/GenBank/DDBJ whole genome shotgun (WGS) entry which is preliminary data.</text>
</comment>
<protein>
    <submittedName>
        <fullName evidence="1">Uncharacterized protein</fullName>
    </submittedName>
</protein>
<proteinExistence type="predicted"/>